<accession>A0A975M7Q5</accession>
<feature type="domain" description="Activator of Hsp90 ATPase homologue 1/2-like C-terminal" evidence="2">
    <location>
        <begin position="17"/>
        <end position="138"/>
    </location>
</feature>
<dbReference type="SUPFAM" id="SSF55961">
    <property type="entry name" value="Bet v1-like"/>
    <property type="match status" value="1"/>
</dbReference>
<dbReference type="Pfam" id="PF08327">
    <property type="entry name" value="AHSA1"/>
    <property type="match status" value="1"/>
</dbReference>
<reference evidence="3 4" key="1">
    <citation type="submission" date="2021-05" db="EMBL/GenBank/DDBJ databases">
        <title>Novel species in genus Arthrobacter.</title>
        <authorList>
            <person name="Zhang G."/>
        </authorList>
    </citation>
    <scope>NUCLEOTIDE SEQUENCE [LARGE SCALE GENOMIC DNA]</scope>
    <source>
        <strain evidence="4">zg-ZUI227</strain>
    </source>
</reference>
<dbReference type="EMBL" id="CP076022">
    <property type="protein sequence ID" value="QWC11309.1"/>
    <property type="molecule type" value="Genomic_DNA"/>
</dbReference>
<dbReference type="KEGG" id="ajg:KKR91_07030"/>
<comment type="similarity">
    <text evidence="1">Belongs to the AHA1 family.</text>
</comment>
<dbReference type="Proteomes" id="UP000676885">
    <property type="component" value="Chromosome"/>
</dbReference>
<dbReference type="InterPro" id="IPR023393">
    <property type="entry name" value="START-like_dom_sf"/>
</dbReference>
<evidence type="ECO:0000259" key="2">
    <source>
        <dbReference type="Pfam" id="PF08327"/>
    </source>
</evidence>
<dbReference type="InterPro" id="IPR013538">
    <property type="entry name" value="ASHA1/2-like_C"/>
</dbReference>
<protein>
    <submittedName>
        <fullName evidence="3">SRPBCC domain-containing protein</fullName>
    </submittedName>
</protein>
<proteinExistence type="inferred from homology"/>
<gene>
    <name evidence="3" type="ORF">KKR91_07030</name>
</gene>
<organism evidence="3 4">
    <name type="scientific">Arthrobacter jiangjiafuii</name>
    <dbReference type="NCBI Taxonomy" id="2817475"/>
    <lineage>
        <taxon>Bacteria</taxon>
        <taxon>Bacillati</taxon>
        <taxon>Actinomycetota</taxon>
        <taxon>Actinomycetes</taxon>
        <taxon>Micrococcales</taxon>
        <taxon>Micrococcaceae</taxon>
        <taxon>Arthrobacter</taxon>
    </lineage>
</organism>
<dbReference type="Gene3D" id="3.30.530.20">
    <property type="match status" value="1"/>
</dbReference>
<evidence type="ECO:0000256" key="1">
    <source>
        <dbReference type="ARBA" id="ARBA00006817"/>
    </source>
</evidence>
<evidence type="ECO:0000313" key="4">
    <source>
        <dbReference type="Proteomes" id="UP000676885"/>
    </source>
</evidence>
<dbReference type="AlphaFoldDB" id="A0A975M7Q5"/>
<sequence length="145" mass="16036">MPNAASIETIYSTTLACPAEDVWRALTSSNVQRSWMWDSRLRGSMEPGSDYALYDDGGNNLIVGTVQEAEAPYRLVLTFDARWDERVAEEPAGTLEYLITPTGDRDCVFSVRLYGLSGATADAVERDTVEIYDGLKAWLEENDGA</sequence>
<keyword evidence="4" id="KW-1185">Reference proteome</keyword>
<evidence type="ECO:0000313" key="3">
    <source>
        <dbReference type="EMBL" id="QWC11309.1"/>
    </source>
</evidence>
<dbReference type="RefSeq" id="WP_210230985.1">
    <property type="nucleotide sequence ID" value="NZ_CP076022.1"/>
</dbReference>
<name>A0A975M7Q5_9MICC</name>